<proteinExistence type="predicted"/>
<comment type="caution">
    <text evidence="1">The sequence shown here is derived from an EMBL/GenBank/DDBJ whole genome shotgun (WGS) entry which is preliminary data.</text>
</comment>
<sequence>MSVNNIEDKITYEEFSQALVPGGPTLADVCGDELRDVAEKDRAEYLVNFRTERFHFDHLSDGHKVEDSEEFTGETHKEVYTQVEKYALGLAVQCEATVEIYSHGVLEGHAYFQAETGQSNIWWK</sequence>
<accession>A0A0F9LGE8</accession>
<organism evidence="1">
    <name type="scientific">marine sediment metagenome</name>
    <dbReference type="NCBI Taxonomy" id="412755"/>
    <lineage>
        <taxon>unclassified sequences</taxon>
        <taxon>metagenomes</taxon>
        <taxon>ecological metagenomes</taxon>
    </lineage>
</organism>
<dbReference type="AlphaFoldDB" id="A0A0F9LGE8"/>
<gene>
    <name evidence="1" type="ORF">LCGC14_1513060</name>
</gene>
<protein>
    <submittedName>
        <fullName evidence="1">Uncharacterized protein</fullName>
    </submittedName>
</protein>
<name>A0A0F9LGE8_9ZZZZ</name>
<evidence type="ECO:0000313" key="1">
    <source>
        <dbReference type="EMBL" id="KKM63280.1"/>
    </source>
</evidence>
<dbReference type="EMBL" id="LAZR01011129">
    <property type="protein sequence ID" value="KKM63280.1"/>
    <property type="molecule type" value="Genomic_DNA"/>
</dbReference>
<reference evidence="1" key="1">
    <citation type="journal article" date="2015" name="Nature">
        <title>Complex archaea that bridge the gap between prokaryotes and eukaryotes.</title>
        <authorList>
            <person name="Spang A."/>
            <person name="Saw J.H."/>
            <person name="Jorgensen S.L."/>
            <person name="Zaremba-Niedzwiedzka K."/>
            <person name="Martijn J."/>
            <person name="Lind A.E."/>
            <person name="van Eijk R."/>
            <person name="Schleper C."/>
            <person name="Guy L."/>
            <person name="Ettema T.J."/>
        </authorList>
    </citation>
    <scope>NUCLEOTIDE SEQUENCE</scope>
</reference>